<evidence type="ECO:0000256" key="8">
    <source>
        <dbReference type="ARBA" id="ARBA00022490"/>
    </source>
</evidence>
<dbReference type="InterPro" id="IPR029068">
    <property type="entry name" value="Glyas_Bleomycin-R_OHBP_Dase"/>
</dbReference>
<keyword evidence="15 22" id="KW-0408">Iron</keyword>
<keyword evidence="14" id="KW-0560">Oxidoreductase</keyword>
<keyword evidence="25" id="KW-1185">Reference proteome</keyword>
<comment type="catalytic activity">
    <reaction evidence="20">
        <text>3-(4-hydroxyphenyl)pyruvate + O2 = homogentisate + CO2</text>
        <dbReference type="Rhea" id="RHEA:16189"/>
        <dbReference type="ChEBI" id="CHEBI:15379"/>
        <dbReference type="ChEBI" id="CHEBI:16169"/>
        <dbReference type="ChEBI" id="CHEBI:16526"/>
        <dbReference type="ChEBI" id="CHEBI:36242"/>
        <dbReference type="EC" id="1.13.11.27"/>
    </reaction>
    <physiologicalReaction direction="left-to-right" evidence="20">
        <dbReference type="Rhea" id="RHEA:16190"/>
    </physiologicalReaction>
</comment>
<dbReference type="InterPro" id="IPR041735">
    <property type="entry name" value="4OHPhenylPyrv_dOase_C"/>
</dbReference>
<evidence type="ECO:0000256" key="15">
    <source>
        <dbReference type="ARBA" id="ARBA00023004"/>
    </source>
</evidence>
<keyword evidence="17" id="KW-0472">Membrane</keyword>
<dbReference type="InterPro" id="IPR041736">
    <property type="entry name" value="4OHPhenylPyrv_dOase_N"/>
</dbReference>
<evidence type="ECO:0000256" key="1">
    <source>
        <dbReference type="ARBA" id="ARBA00004395"/>
    </source>
</evidence>
<keyword evidence="13" id="KW-0223">Dioxygenase</keyword>
<accession>A0A1L9SID3</accession>
<dbReference type="PANTHER" id="PTHR11959">
    <property type="entry name" value="4-HYDROXYPHENYLPYRUVATE DIOXYGENASE"/>
    <property type="match status" value="1"/>
</dbReference>
<keyword evidence="10" id="KW-0677">Repeat</keyword>
<dbReference type="Pfam" id="PF00903">
    <property type="entry name" value="Glyoxalase"/>
    <property type="match status" value="1"/>
</dbReference>
<dbReference type="PANTHER" id="PTHR11959:SF1">
    <property type="entry name" value="4-HYDROXYPHENYLPYRUVATE DIOXYGENASE"/>
    <property type="match status" value="1"/>
</dbReference>
<dbReference type="PIRSF" id="PIRSF009283">
    <property type="entry name" value="HPP_dOase"/>
    <property type="match status" value="1"/>
</dbReference>
<evidence type="ECO:0000256" key="21">
    <source>
        <dbReference type="PIRNR" id="PIRNR009283"/>
    </source>
</evidence>
<evidence type="ECO:0000256" key="20">
    <source>
        <dbReference type="ARBA" id="ARBA00048047"/>
    </source>
</evidence>
<evidence type="ECO:0000256" key="18">
    <source>
        <dbReference type="ARBA" id="ARBA00023232"/>
    </source>
</evidence>
<evidence type="ECO:0000256" key="14">
    <source>
        <dbReference type="ARBA" id="ARBA00023002"/>
    </source>
</evidence>
<proteinExistence type="inferred from homology"/>
<evidence type="ECO:0000256" key="11">
    <source>
        <dbReference type="ARBA" id="ARBA00022824"/>
    </source>
</evidence>
<dbReference type="VEuPathDB" id="FungiDB:ASPZODRAFT_65754"/>
<evidence type="ECO:0000313" key="25">
    <source>
        <dbReference type="Proteomes" id="UP000184188"/>
    </source>
</evidence>
<dbReference type="AlphaFoldDB" id="A0A1L9SID3"/>
<comment type="function">
    <text evidence="19">Catalyzes the conversion of 4-hydroxyphenylpyruvic acid to homogentisic acid, one of the steps in tyrosine catabolism.</text>
</comment>
<feature type="binding site" evidence="22">
    <location>
        <position position="281"/>
    </location>
    <ligand>
        <name>Fe cation</name>
        <dbReference type="ChEBI" id="CHEBI:24875"/>
    </ligand>
</feature>
<evidence type="ECO:0000313" key="24">
    <source>
        <dbReference type="EMBL" id="OJJ46843.1"/>
    </source>
</evidence>
<comment type="cofactor">
    <cofactor evidence="22">
        <name>Fe cation</name>
        <dbReference type="ChEBI" id="CHEBI:24875"/>
    </cofactor>
    <text evidence="22">Binds 1 Fe cation per subunit.</text>
</comment>
<keyword evidence="16" id="KW-0333">Golgi apparatus</keyword>
<dbReference type="InterPro" id="IPR005956">
    <property type="entry name" value="4OHPhenylPyrv_dOase"/>
</dbReference>
<dbReference type="GO" id="GO:0000139">
    <property type="term" value="C:Golgi membrane"/>
    <property type="evidence" value="ECO:0007669"/>
    <property type="project" value="UniProtKB-SubCell"/>
</dbReference>
<dbReference type="EMBL" id="KV878341">
    <property type="protein sequence ID" value="OJJ46843.1"/>
    <property type="molecule type" value="Genomic_DNA"/>
</dbReference>
<dbReference type="CDD" id="cd08342">
    <property type="entry name" value="HPPD_N_like"/>
    <property type="match status" value="1"/>
</dbReference>
<dbReference type="FunFam" id="3.10.180.10:FF:000022">
    <property type="entry name" value="4-hydroxyphenylpyruvate dioxygenase"/>
    <property type="match status" value="1"/>
</dbReference>
<comment type="subunit">
    <text evidence="6">Homodimer.</text>
</comment>
<comment type="subcellular location">
    <subcellularLocation>
        <location evidence="3">Cytoplasm</location>
    </subcellularLocation>
    <subcellularLocation>
        <location evidence="2">Endoplasmic reticulum membrane</location>
        <topology evidence="2">Peripheral membrane protein</topology>
    </subcellularLocation>
    <subcellularLocation>
        <location evidence="1">Golgi apparatus membrane</location>
        <topology evidence="1">Peripheral membrane protein</topology>
    </subcellularLocation>
</comment>
<dbReference type="InterPro" id="IPR004360">
    <property type="entry name" value="Glyas_Fos-R_dOase_dom"/>
</dbReference>
<evidence type="ECO:0000256" key="16">
    <source>
        <dbReference type="ARBA" id="ARBA00023034"/>
    </source>
</evidence>
<dbReference type="Gene3D" id="3.10.180.10">
    <property type="entry name" value="2,3-Dihydroxybiphenyl 1,2-Dioxygenase, domain 1"/>
    <property type="match status" value="2"/>
</dbReference>
<evidence type="ECO:0000256" key="10">
    <source>
        <dbReference type="ARBA" id="ARBA00022737"/>
    </source>
</evidence>
<sequence>MPVSFEESQSSNPDYTGFDHLTWYVGNALQSASFFITRYGFEPVAYRGPETGSHLVACYVVRNGRAVMQFMAPVADSNIIEVDARASATDRQLARDIHEHLSRHGDGVKDIAFQVTHVAEVWAHAVRNGAQPVQLPVQTADEKGEVCWATIGAYGDTTHTLINRSQYRGDFLPGYLEVAGSDGINKVLPPIDLVEIDHCVGIQLSEGLDEVVKYYETAFNFRQYWPVDDTQMCSAYSAMRSVVMASPNKVIKMPMNKPAVGVERSQIEEFVDYYNGAGCQHIAFRTGDIIQTVDHLSKRGVLFLEVPRSYYSDLKKRLGEKHESVSARIELLQRYNIFVDFDESGYLLQIFAKHITDRPTVFIEIIQRENFDGFGAGDFKSLFEASEREQAGRKNL</sequence>
<dbReference type="GO" id="GO:0046872">
    <property type="term" value="F:metal ion binding"/>
    <property type="evidence" value="ECO:0007669"/>
    <property type="project" value="UniProtKB-KW"/>
</dbReference>
<feature type="domain" description="VOC" evidence="23">
    <location>
        <begin position="17"/>
        <end position="164"/>
    </location>
</feature>
<feature type="binding site" evidence="22">
    <location>
        <position position="364"/>
    </location>
    <ligand>
        <name>Fe cation</name>
        <dbReference type="ChEBI" id="CHEBI:24875"/>
    </ligand>
</feature>
<dbReference type="Proteomes" id="UP000184188">
    <property type="component" value="Unassembled WGS sequence"/>
</dbReference>
<dbReference type="GO" id="GO:0003868">
    <property type="term" value="F:4-hydroxyphenylpyruvate dioxygenase activity"/>
    <property type="evidence" value="ECO:0007669"/>
    <property type="project" value="UniProtKB-EC"/>
</dbReference>
<organism evidence="24 25">
    <name type="scientific">Penicilliopsis zonata CBS 506.65</name>
    <dbReference type="NCBI Taxonomy" id="1073090"/>
    <lineage>
        <taxon>Eukaryota</taxon>
        <taxon>Fungi</taxon>
        <taxon>Dikarya</taxon>
        <taxon>Ascomycota</taxon>
        <taxon>Pezizomycotina</taxon>
        <taxon>Eurotiomycetes</taxon>
        <taxon>Eurotiomycetidae</taxon>
        <taxon>Eurotiales</taxon>
        <taxon>Aspergillaceae</taxon>
        <taxon>Penicilliopsis</taxon>
    </lineage>
</organism>
<dbReference type="GeneID" id="34615792"/>
<dbReference type="OrthoDB" id="414569at2759"/>
<keyword evidence="8" id="KW-0963">Cytoplasm</keyword>
<evidence type="ECO:0000256" key="6">
    <source>
        <dbReference type="ARBA" id="ARBA00011738"/>
    </source>
</evidence>
<dbReference type="GO" id="GO:0005789">
    <property type="term" value="C:endoplasmic reticulum membrane"/>
    <property type="evidence" value="ECO:0007669"/>
    <property type="project" value="UniProtKB-SubCell"/>
</dbReference>
<comment type="pathway">
    <text evidence="4">Amino-acid degradation; L-phenylalanine degradation; acetoacetate and fumarate from L-phenylalanine: step 3/6.</text>
</comment>
<dbReference type="GO" id="GO:0042802">
    <property type="term" value="F:identical protein binding"/>
    <property type="evidence" value="ECO:0007669"/>
    <property type="project" value="UniProtKB-ARBA"/>
</dbReference>
<dbReference type="InterPro" id="IPR037523">
    <property type="entry name" value="VOC_core"/>
</dbReference>
<evidence type="ECO:0000256" key="5">
    <source>
        <dbReference type="ARBA" id="ARBA00005877"/>
    </source>
</evidence>
<evidence type="ECO:0000256" key="22">
    <source>
        <dbReference type="PIRSR" id="PIRSR009283-1"/>
    </source>
</evidence>
<evidence type="ECO:0000256" key="2">
    <source>
        <dbReference type="ARBA" id="ARBA00004406"/>
    </source>
</evidence>
<evidence type="ECO:0000256" key="3">
    <source>
        <dbReference type="ARBA" id="ARBA00004496"/>
    </source>
</evidence>
<dbReference type="RefSeq" id="XP_022581353.1">
    <property type="nucleotide sequence ID" value="XM_022729328.1"/>
</dbReference>
<dbReference type="SUPFAM" id="SSF54593">
    <property type="entry name" value="Glyoxalase/Bleomycin resistance protein/Dihydroxybiphenyl dioxygenase"/>
    <property type="match status" value="1"/>
</dbReference>
<feature type="domain" description="VOC" evidence="23">
    <location>
        <begin position="195"/>
        <end position="353"/>
    </location>
</feature>
<dbReference type="PROSITE" id="PS51819">
    <property type="entry name" value="VOC"/>
    <property type="match status" value="2"/>
</dbReference>
<evidence type="ECO:0000256" key="19">
    <source>
        <dbReference type="ARBA" id="ARBA00033727"/>
    </source>
</evidence>
<evidence type="ECO:0000256" key="13">
    <source>
        <dbReference type="ARBA" id="ARBA00022964"/>
    </source>
</evidence>
<comment type="similarity">
    <text evidence="5 21">Belongs to the 4HPPD family.</text>
</comment>
<evidence type="ECO:0000256" key="7">
    <source>
        <dbReference type="ARBA" id="ARBA00018452"/>
    </source>
</evidence>
<dbReference type="UniPathway" id="UPA00139">
    <property type="reaction ID" value="UER00362"/>
</dbReference>
<feature type="binding site" evidence="22">
    <location>
        <position position="198"/>
    </location>
    <ligand>
        <name>Fe cation</name>
        <dbReference type="ChEBI" id="CHEBI:24875"/>
    </ligand>
</feature>
<dbReference type="CDD" id="cd07250">
    <property type="entry name" value="HPPD_C_like"/>
    <property type="match status" value="1"/>
</dbReference>
<gene>
    <name evidence="24" type="ORF">ASPZODRAFT_65754</name>
</gene>
<evidence type="ECO:0000259" key="23">
    <source>
        <dbReference type="PROSITE" id="PS51819"/>
    </source>
</evidence>
<name>A0A1L9SID3_9EURO</name>
<evidence type="ECO:0000256" key="17">
    <source>
        <dbReference type="ARBA" id="ARBA00023136"/>
    </source>
</evidence>
<dbReference type="NCBIfam" id="TIGR01263">
    <property type="entry name" value="4HPPD"/>
    <property type="match status" value="1"/>
</dbReference>
<dbReference type="STRING" id="1073090.A0A1L9SID3"/>
<dbReference type="GO" id="GO:0006572">
    <property type="term" value="P:L-tyrosine catabolic process"/>
    <property type="evidence" value="ECO:0007669"/>
    <property type="project" value="UniProtKB-KW"/>
</dbReference>
<keyword evidence="12" id="KW-0828">Tyrosine catabolism</keyword>
<reference evidence="25" key="1">
    <citation type="journal article" date="2017" name="Genome Biol.">
        <title>Comparative genomics reveals high biological diversity and specific adaptations in the industrially and medically important fungal genus Aspergillus.</title>
        <authorList>
            <person name="de Vries R.P."/>
            <person name="Riley R."/>
            <person name="Wiebenga A."/>
            <person name="Aguilar-Osorio G."/>
            <person name="Amillis S."/>
            <person name="Uchima C.A."/>
            <person name="Anderluh G."/>
            <person name="Asadollahi M."/>
            <person name="Askin M."/>
            <person name="Barry K."/>
            <person name="Battaglia E."/>
            <person name="Bayram O."/>
            <person name="Benocci T."/>
            <person name="Braus-Stromeyer S.A."/>
            <person name="Caldana C."/>
            <person name="Canovas D."/>
            <person name="Cerqueira G.C."/>
            <person name="Chen F."/>
            <person name="Chen W."/>
            <person name="Choi C."/>
            <person name="Clum A."/>
            <person name="Dos Santos R.A."/>
            <person name="Damasio A.R."/>
            <person name="Diallinas G."/>
            <person name="Emri T."/>
            <person name="Fekete E."/>
            <person name="Flipphi M."/>
            <person name="Freyberg S."/>
            <person name="Gallo A."/>
            <person name="Gournas C."/>
            <person name="Habgood R."/>
            <person name="Hainaut M."/>
            <person name="Harispe M.L."/>
            <person name="Henrissat B."/>
            <person name="Hilden K.S."/>
            <person name="Hope R."/>
            <person name="Hossain A."/>
            <person name="Karabika E."/>
            <person name="Karaffa L."/>
            <person name="Karanyi Z."/>
            <person name="Krasevec N."/>
            <person name="Kuo A."/>
            <person name="Kusch H."/>
            <person name="LaButti K."/>
            <person name="Lagendijk E.L."/>
            <person name="Lapidus A."/>
            <person name="Levasseur A."/>
            <person name="Lindquist E."/>
            <person name="Lipzen A."/>
            <person name="Logrieco A.F."/>
            <person name="MacCabe A."/>
            <person name="Maekelae M.R."/>
            <person name="Malavazi I."/>
            <person name="Melin P."/>
            <person name="Meyer V."/>
            <person name="Mielnichuk N."/>
            <person name="Miskei M."/>
            <person name="Molnar A.P."/>
            <person name="Mule G."/>
            <person name="Ngan C.Y."/>
            <person name="Orejas M."/>
            <person name="Orosz E."/>
            <person name="Ouedraogo J.P."/>
            <person name="Overkamp K.M."/>
            <person name="Park H.-S."/>
            <person name="Perrone G."/>
            <person name="Piumi F."/>
            <person name="Punt P.J."/>
            <person name="Ram A.F."/>
            <person name="Ramon A."/>
            <person name="Rauscher S."/>
            <person name="Record E."/>
            <person name="Riano-Pachon D.M."/>
            <person name="Robert V."/>
            <person name="Roehrig J."/>
            <person name="Ruller R."/>
            <person name="Salamov A."/>
            <person name="Salih N.S."/>
            <person name="Samson R.A."/>
            <person name="Sandor E."/>
            <person name="Sanguinetti M."/>
            <person name="Schuetze T."/>
            <person name="Sepcic K."/>
            <person name="Shelest E."/>
            <person name="Sherlock G."/>
            <person name="Sophianopoulou V."/>
            <person name="Squina F.M."/>
            <person name="Sun H."/>
            <person name="Susca A."/>
            <person name="Todd R.B."/>
            <person name="Tsang A."/>
            <person name="Unkles S.E."/>
            <person name="van de Wiele N."/>
            <person name="van Rossen-Uffink D."/>
            <person name="Oliveira J.V."/>
            <person name="Vesth T.C."/>
            <person name="Visser J."/>
            <person name="Yu J.-H."/>
            <person name="Zhou M."/>
            <person name="Andersen M.R."/>
            <person name="Archer D.B."/>
            <person name="Baker S.E."/>
            <person name="Benoit I."/>
            <person name="Brakhage A.A."/>
            <person name="Braus G.H."/>
            <person name="Fischer R."/>
            <person name="Frisvad J.C."/>
            <person name="Goldman G.H."/>
            <person name="Houbraken J."/>
            <person name="Oakley B."/>
            <person name="Pocsi I."/>
            <person name="Scazzocchio C."/>
            <person name="Seiboth B."/>
            <person name="vanKuyk P.A."/>
            <person name="Wortman J."/>
            <person name="Dyer P.S."/>
            <person name="Grigoriev I.V."/>
        </authorList>
    </citation>
    <scope>NUCLEOTIDE SEQUENCE [LARGE SCALE GENOMIC DNA]</scope>
    <source>
        <strain evidence="25">CBS 506.65</strain>
    </source>
</reference>
<evidence type="ECO:0000256" key="12">
    <source>
        <dbReference type="ARBA" id="ARBA00022878"/>
    </source>
</evidence>
<dbReference type="GO" id="GO:0006559">
    <property type="term" value="P:L-phenylalanine catabolic process"/>
    <property type="evidence" value="ECO:0007669"/>
    <property type="project" value="UniProtKB-UniPathway"/>
</dbReference>
<evidence type="ECO:0000256" key="9">
    <source>
        <dbReference type="ARBA" id="ARBA00022723"/>
    </source>
</evidence>
<evidence type="ECO:0000256" key="4">
    <source>
        <dbReference type="ARBA" id="ARBA00005162"/>
    </source>
</evidence>
<keyword evidence="9 22" id="KW-0479">Metal-binding</keyword>
<protein>
    <recommendedName>
        <fullName evidence="7 21">4-hydroxyphenylpyruvate dioxygenase</fullName>
    </recommendedName>
</protein>
<keyword evidence="11" id="KW-0256">Endoplasmic reticulum</keyword>
<keyword evidence="18" id="KW-0585">Phenylalanine catabolism</keyword>